<dbReference type="KEGG" id="vg:5602018"/>
<dbReference type="RefSeq" id="YP_001469102.1">
    <property type="nucleotide sequence ID" value="NC_009817.1"/>
</dbReference>
<dbReference type="GeneID" id="5602018"/>
<dbReference type="EMBL" id="DQ535032">
    <property type="protein sequence ID" value="ABG21646.1"/>
    <property type="molecule type" value="Genomic_DNA"/>
</dbReference>
<name>A6MAG8_9CAUD</name>
<dbReference type="InterPro" id="IPR036361">
    <property type="entry name" value="SAP_dom_sf"/>
</dbReference>
<evidence type="ECO:0000313" key="2">
    <source>
        <dbReference type="Proteomes" id="UP000000714"/>
    </source>
</evidence>
<protein>
    <submittedName>
        <fullName evidence="1">Gp103</fullName>
    </submittedName>
</protein>
<gene>
    <name evidence="1" type="ORF">KSY1p103</name>
</gene>
<organism evidence="1 2">
    <name type="scientific">Lactococcus phage KSY1</name>
    <dbReference type="NCBI Taxonomy" id="2913972"/>
    <lineage>
        <taxon>Viruses</taxon>
        <taxon>Duplodnaviria</taxon>
        <taxon>Heunggongvirae</taxon>
        <taxon>Uroviricota</taxon>
        <taxon>Caudoviricetes</taxon>
        <taxon>Chopinvirus</taxon>
        <taxon>Chopinvirus KSY1</taxon>
    </lineage>
</organism>
<evidence type="ECO:0000313" key="1">
    <source>
        <dbReference type="EMBL" id="ABG21646.1"/>
    </source>
</evidence>
<sequence>MNYNELTPGELKDLLTKRGIEFAPRAQKKSLISLLEAYDEATSSQDLEEKIEEINEGSTEAPEEKVATVSTTTTTVESKTTSVNKDTVVEDVTNTKTVTTSHSFTNSEELDSYMAQMNALERADKA</sequence>
<dbReference type="Proteomes" id="UP000000714">
    <property type="component" value="Segment"/>
</dbReference>
<dbReference type="Gene3D" id="1.10.720.30">
    <property type="entry name" value="SAP domain"/>
    <property type="match status" value="1"/>
</dbReference>
<keyword evidence="2" id="KW-1185">Reference proteome</keyword>
<accession>A6MAG8</accession>
<reference evidence="1 2" key="1">
    <citation type="journal article" date="2007" name="Virology">
        <title>KSY1, a lactococcal phage with a T7-like transcription.</title>
        <authorList>
            <person name="Chopin A."/>
            <person name="Deveau H."/>
            <person name="Ehrlich S.D."/>
            <person name="Moineau S."/>
            <person name="Chopin M.C."/>
        </authorList>
    </citation>
    <scope>NUCLEOTIDE SEQUENCE</scope>
</reference>
<proteinExistence type="predicted"/>